<evidence type="ECO:0000256" key="3">
    <source>
        <dbReference type="ARBA" id="ARBA00022825"/>
    </source>
</evidence>
<dbReference type="InterPro" id="IPR018247">
    <property type="entry name" value="EF_Hand_1_Ca_BS"/>
</dbReference>
<evidence type="ECO:0000256" key="4">
    <source>
        <dbReference type="SAM" id="MobiDB-lite"/>
    </source>
</evidence>
<protein>
    <recommendedName>
        <fullName evidence="5">Peptidase S8/S53 domain-containing protein</fullName>
    </recommendedName>
</protein>
<keyword evidence="1" id="KW-0645">Protease</keyword>
<organism evidence="6">
    <name type="scientific">marine metagenome</name>
    <dbReference type="NCBI Taxonomy" id="408172"/>
    <lineage>
        <taxon>unclassified sequences</taxon>
        <taxon>metagenomes</taxon>
        <taxon>ecological metagenomes</taxon>
    </lineage>
</organism>
<dbReference type="PROSITE" id="PS00137">
    <property type="entry name" value="SUBTILASE_HIS"/>
    <property type="match status" value="1"/>
</dbReference>
<name>A0A382R711_9ZZZZ</name>
<dbReference type="InterPro" id="IPR015500">
    <property type="entry name" value="Peptidase_S8_subtilisin-rel"/>
</dbReference>
<dbReference type="PRINTS" id="PR00723">
    <property type="entry name" value="SUBTILISIN"/>
</dbReference>
<reference evidence="6" key="1">
    <citation type="submission" date="2018-05" db="EMBL/GenBank/DDBJ databases">
        <authorList>
            <person name="Lanie J.A."/>
            <person name="Ng W.-L."/>
            <person name="Kazmierczak K.M."/>
            <person name="Andrzejewski T.M."/>
            <person name="Davidsen T.M."/>
            <person name="Wayne K.J."/>
            <person name="Tettelin H."/>
            <person name="Glass J.I."/>
            <person name="Rusch D."/>
            <person name="Podicherti R."/>
            <person name="Tsui H.-C.T."/>
            <person name="Winkler M.E."/>
        </authorList>
    </citation>
    <scope>NUCLEOTIDE SEQUENCE</scope>
</reference>
<dbReference type="Gene3D" id="3.40.50.200">
    <property type="entry name" value="Peptidase S8/S53 domain"/>
    <property type="match status" value="1"/>
</dbReference>
<dbReference type="AlphaFoldDB" id="A0A382R711"/>
<dbReference type="PANTHER" id="PTHR42884">
    <property type="entry name" value="PROPROTEIN CONVERTASE SUBTILISIN/KEXIN-RELATED"/>
    <property type="match status" value="1"/>
</dbReference>
<evidence type="ECO:0000256" key="2">
    <source>
        <dbReference type="ARBA" id="ARBA00022801"/>
    </source>
</evidence>
<keyword evidence="2" id="KW-0378">Hydrolase</keyword>
<dbReference type="InterPro" id="IPR036852">
    <property type="entry name" value="Peptidase_S8/S53_dom_sf"/>
</dbReference>
<dbReference type="Pfam" id="PF00082">
    <property type="entry name" value="Peptidase_S8"/>
    <property type="match status" value="1"/>
</dbReference>
<dbReference type="EMBL" id="UINC01119593">
    <property type="protein sequence ID" value="SVC93523.1"/>
    <property type="molecule type" value="Genomic_DNA"/>
</dbReference>
<evidence type="ECO:0000259" key="5">
    <source>
        <dbReference type="Pfam" id="PF00082"/>
    </source>
</evidence>
<dbReference type="InterPro" id="IPR022398">
    <property type="entry name" value="Peptidase_S8_His-AS"/>
</dbReference>
<feature type="domain" description="Peptidase S8/S53" evidence="5">
    <location>
        <begin position="91"/>
        <end position="316"/>
    </location>
</feature>
<gene>
    <name evidence="6" type="ORF">METZ01_LOCUS346377</name>
</gene>
<feature type="non-terminal residue" evidence="6">
    <location>
        <position position="1"/>
    </location>
</feature>
<keyword evidence="3" id="KW-0720">Serine protease</keyword>
<dbReference type="GO" id="GO:0004252">
    <property type="term" value="F:serine-type endopeptidase activity"/>
    <property type="evidence" value="ECO:0007669"/>
    <property type="project" value="InterPro"/>
</dbReference>
<dbReference type="GO" id="GO:0016020">
    <property type="term" value="C:membrane"/>
    <property type="evidence" value="ECO:0007669"/>
    <property type="project" value="TreeGrafter"/>
</dbReference>
<dbReference type="PROSITE" id="PS51892">
    <property type="entry name" value="SUBTILASE"/>
    <property type="match status" value="1"/>
</dbReference>
<proteinExistence type="predicted"/>
<sequence>IDNANPMDHDGDIYLNRIYRVYLNEEKRGHLNQIKNRIVSIDDVLSSEFEYIRKPHYVPNDSQYGNQCSPDALGAEQAWDFWFDEGLVPEGQQVLLASVDTGVEYTHSDLIATIWVNQGEISSGLFPLLDSDDNDNVTGTEIMAYLEQENIDYNGDGDINLRDVLDTDSPFSNGSDDDGNGYADDFFGWDPSGVSGADDNDPYPNTNGDPSNWDHGTNVAGILGAATDNGLGMASISYNSRVISVKCTRDNNSNGTINDGYSGIYYAARAGYYSDTFTIINTSWGGGGYSSYEQSQVNTAHNTYNALILSSSGNGSNSGDLYAP</sequence>
<dbReference type="PROSITE" id="PS00018">
    <property type="entry name" value="EF_HAND_1"/>
    <property type="match status" value="1"/>
</dbReference>
<dbReference type="GO" id="GO:0016485">
    <property type="term" value="P:protein processing"/>
    <property type="evidence" value="ECO:0007669"/>
    <property type="project" value="TreeGrafter"/>
</dbReference>
<feature type="non-terminal residue" evidence="6">
    <location>
        <position position="324"/>
    </location>
</feature>
<dbReference type="PANTHER" id="PTHR42884:SF14">
    <property type="entry name" value="NEUROENDOCRINE CONVERTASE 1"/>
    <property type="match status" value="1"/>
</dbReference>
<evidence type="ECO:0000313" key="6">
    <source>
        <dbReference type="EMBL" id="SVC93523.1"/>
    </source>
</evidence>
<feature type="region of interest" description="Disordered" evidence="4">
    <location>
        <begin position="193"/>
        <end position="212"/>
    </location>
</feature>
<dbReference type="InterPro" id="IPR000209">
    <property type="entry name" value="Peptidase_S8/S53_dom"/>
</dbReference>
<evidence type="ECO:0000256" key="1">
    <source>
        <dbReference type="ARBA" id="ARBA00022670"/>
    </source>
</evidence>
<dbReference type="SUPFAM" id="SSF52743">
    <property type="entry name" value="Subtilisin-like"/>
    <property type="match status" value="1"/>
</dbReference>
<accession>A0A382R711</accession>